<organism evidence="1 2">
    <name type="scientific">Caerostris darwini</name>
    <dbReference type="NCBI Taxonomy" id="1538125"/>
    <lineage>
        <taxon>Eukaryota</taxon>
        <taxon>Metazoa</taxon>
        <taxon>Ecdysozoa</taxon>
        <taxon>Arthropoda</taxon>
        <taxon>Chelicerata</taxon>
        <taxon>Arachnida</taxon>
        <taxon>Araneae</taxon>
        <taxon>Araneomorphae</taxon>
        <taxon>Entelegynae</taxon>
        <taxon>Araneoidea</taxon>
        <taxon>Araneidae</taxon>
        <taxon>Caerostris</taxon>
    </lineage>
</organism>
<proteinExistence type="predicted"/>
<comment type="caution">
    <text evidence="1">The sequence shown here is derived from an EMBL/GenBank/DDBJ whole genome shotgun (WGS) entry which is preliminary data.</text>
</comment>
<name>A0AAV4WQL0_9ARAC</name>
<accession>A0AAV4WQL0</accession>
<keyword evidence="2" id="KW-1185">Reference proteome</keyword>
<reference evidence="1 2" key="1">
    <citation type="submission" date="2021-06" db="EMBL/GenBank/DDBJ databases">
        <title>Caerostris darwini draft genome.</title>
        <authorList>
            <person name="Kono N."/>
            <person name="Arakawa K."/>
        </authorList>
    </citation>
    <scope>NUCLEOTIDE SEQUENCE [LARGE SCALE GENOMIC DNA]</scope>
</reference>
<protein>
    <submittedName>
        <fullName evidence="1">Uncharacterized protein</fullName>
    </submittedName>
</protein>
<dbReference type="Proteomes" id="UP001054837">
    <property type="component" value="Unassembled WGS sequence"/>
</dbReference>
<sequence length="113" mass="12916">MSLTHFTAFRKSANVQKSFRYLHITAANKKKKKNIMKTLLLPPVNLSKGRLSNYRLVDHVSTVNPSENYLRLRGVKNPRAYGMHANGRPTKRFFDRRSNLCELLQSDSGAPSI</sequence>
<gene>
    <name evidence="1" type="ORF">CDAR_16271</name>
</gene>
<evidence type="ECO:0000313" key="1">
    <source>
        <dbReference type="EMBL" id="GIY85132.1"/>
    </source>
</evidence>
<dbReference type="AlphaFoldDB" id="A0AAV4WQL0"/>
<evidence type="ECO:0000313" key="2">
    <source>
        <dbReference type="Proteomes" id="UP001054837"/>
    </source>
</evidence>
<dbReference type="EMBL" id="BPLQ01015013">
    <property type="protein sequence ID" value="GIY85132.1"/>
    <property type="molecule type" value="Genomic_DNA"/>
</dbReference>